<dbReference type="PANTHER" id="PTHR30535:SF34">
    <property type="entry name" value="MOLYBDATE-BINDING PROTEIN MOLA"/>
    <property type="match status" value="1"/>
</dbReference>
<evidence type="ECO:0000313" key="3">
    <source>
        <dbReference type="EMBL" id="SFZ77778.1"/>
    </source>
</evidence>
<organism evidence="3 4">
    <name type="scientific">Chitinimonas taiwanensis DSM 18899</name>
    <dbReference type="NCBI Taxonomy" id="1121279"/>
    <lineage>
        <taxon>Bacteria</taxon>
        <taxon>Pseudomonadati</taxon>
        <taxon>Pseudomonadota</taxon>
        <taxon>Betaproteobacteria</taxon>
        <taxon>Neisseriales</taxon>
        <taxon>Chitinibacteraceae</taxon>
        <taxon>Chitinimonas</taxon>
    </lineage>
</organism>
<dbReference type="Pfam" id="PF01497">
    <property type="entry name" value="Peripla_BP_2"/>
    <property type="match status" value="1"/>
</dbReference>
<dbReference type="Proteomes" id="UP000186513">
    <property type="component" value="Unassembled WGS sequence"/>
</dbReference>
<keyword evidence="1" id="KW-0732">Signal</keyword>
<evidence type="ECO:0000259" key="2">
    <source>
        <dbReference type="PROSITE" id="PS50983"/>
    </source>
</evidence>
<gene>
    <name evidence="3" type="ORF">SAMN02745887_02582</name>
</gene>
<sequence>MPTLLRRLCLSLLLAPLAPLACLADGLIDLAGHPVKRPAKLERILLGEGRMLTNLVILDRELPRQRVVGMLDDFAQLDPGLYAQYLRVYPELAKISRLSRGSNGFSVEQALALRPDLAIFGLGGHGPDASDVATRQRLEAAGVSVVYIDFTADPLRNTRPSLRLLGELLGRQAQADSFIRFYEAELAKVSQGLAGLKQKTSVFIDSRVGLALGCCETLSNGMLGRLVDLAGGDNIAKPLVPGAHGTVNLEFLLQRQPSVYVATAIGNPTTLRQQSARIPLGAGIDAATAQAGLQRALQREGITHLQAVRQGRAHALSHHFNYSASHVAAVQVLAKWLYPARFRSLDPQATLQQYYARFQPVPLPGLYWVSAP</sequence>
<dbReference type="OrthoDB" id="9775594at2"/>
<accession>A0A1K2HNG2</accession>
<dbReference type="EMBL" id="FPKR01000010">
    <property type="protein sequence ID" value="SFZ77778.1"/>
    <property type="molecule type" value="Genomic_DNA"/>
</dbReference>
<feature type="signal peptide" evidence="1">
    <location>
        <begin position="1"/>
        <end position="24"/>
    </location>
</feature>
<protein>
    <submittedName>
        <fullName evidence="3">Iron complex transport system substrate-binding protein</fullName>
    </submittedName>
</protein>
<name>A0A1K2HNG2_9NEIS</name>
<dbReference type="AlphaFoldDB" id="A0A1K2HNG2"/>
<dbReference type="RefSeq" id="WP_072429090.1">
    <property type="nucleotide sequence ID" value="NZ_FPKR01000010.1"/>
</dbReference>
<feature type="chain" id="PRO_5012408183" evidence="1">
    <location>
        <begin position="25"/>
        <end position="372"/>
    </location>
</feature>
<proteinExistence type="predicted"/>
<feature type="domain" description="Fe/B12 periplasmic-binding" evidence="2">
    <location>
        <begin position="43"/>
        <end position="345"/>
    </location>
</feature>
<evidence type="ECO:0000256" key="1">
    <source>
        <dbReference type="SAM" id="SignalP"/>
    </source>
</evidence>
<evidence type="ECO:0000313" key="4">
    <source>
        <dbReference type="Proteomes" id="UP000186513"/>
    </source>
</evidence>
<dbReference type="SUPFAM" id="SSF53807">
    <property type="entry name" value="Helical backbone' metal receptor"/>
    <property type="match status" value="1"/>
</dbReference>
<dbReference type="PROSITE" id="PS50983">
    <property type="entry name" value="FE_B12_PBP"/>
    <property type="match status" value="1"/>
</dbReference>
<dbReference type="STRING" id="1121279.SAMN02745887_02582"/>
<dbReference type="InterPro" id="IPR050902">
    <property type="entry name" value="ABC_Transporter_SBP"/>
</dbReference>
<keyword evidence="4" id="KW-1185">Reference proteome</keyword>
<dbReference type="Gene3D" id="3.40.50.1980">
    <property type="entry name" value="Nitrogenase molybdenum iron protein domain"/>
    <property type="match status" value="2"/>
</dbReference>
<reference evidence="3 4" key="1">
    <citation type="submission" date="2016-11" db="EMBL/GenBank/DDBJ databases">
        <authorList>
            <person name="Jaros S."/>
            <person name="Januszkiewicz K."/>
            <person name="Wedrychowicz H."/>
        </authorList>
    </citation>
    <scope>NUCLEOTIDE SEQUENCE [LARGE SCALE GENOMIC DNA]</scope>
    <source>
        <strain evidence="3 4">DSM 18899</strain>
    </source>
</reference>
<dbReference type="InterPro" id="IPR002491">
    <property type="entry name" value="ABC_transptr_periplasmic_BD"/>
</dbReference>
<dbReference type="PANTHER" id="PTHR30535">
    <property type="entry name" value="VITAMIN B12-BINDING PROTEIN"/>
    <property type="match status" value="1"/>
</dbReference>